<evidence type="ECO:0000313" key="7">
    <source>
        <dbReference type="EMBL" id="EYE89942.1"/>
    </source>
</evidence>
<evidence type="ECO:0000256" key="5">
    <source>
        <dbReference type="ARBA" id="ARBA00023002"/>
    </source>
</evidence>
<dbReference type="GO" id="GO:0016491">
    <property type="term" value="F:oxidoreductase activity"/>
    <property type="evidence" value="ECO:0007669"/>
    <property type="project" value="UniProtKB-KW"/>
</dbReference>
<sequence length="197" mass="21648">MQQTRQVPVALPGRIVAVFLIQMELVSVVIRMQGKKGCSIESFLPYAVNASEAAHVQVALRVAKKYNIRFNVKNTGHKPEKCIARGSLSFWTHNLNKVPWKPPKSCGCNKSRMVATIGTGVQDGKLFKVMADNKAITAGETNIVSQNVVFIGWATGGRHGLMTRQYGQSAESILEVVTFTPISEVLTTNKSQNEDIF</sequence>
<dbReference type="InterPro" id="IPR050416">
    <property type="entry name" value="FAD-linked_Oxidoreductase"/>
</dbReference>
<evidence type="ECO:0000256" key="1">
    <source>
        <dbReference type="ARBA" id="ARBA00001974"/>
    </source>
</evidence>
<name>A0A017RZ44_ASPRC</name>
<evidence type="ECO:0000256" key="4">
    <source>
        <dbReference type="ARBA" id="ARBA00022827"/>
    </source>
</evidence>
<comment type="cofactor">
    <cofactor evidence="1">
        <name>FAD</name>
        <dbReference type="ChEBI" id="CHEBI:57692"/>
    </cofactor>
</comment>
<keyword evidence="5" id="KW-0560">Oxidoreductase</keyword>
<proteinExistence type="inferred from homology"/>
<dbReference type="RefSeq" id="XP_040633632.1">
    <property type="nucleotide sequence ID" value="XM_040787580.1"/>
</dbReference>
<keyword evidence="4" id="KW-0274">FAD</keyword>
<dbReference type="PANTHER" id="PTHR42973">
    <property type="entry name" value="BINDING OXIDOREDUCTASE, PUTATIVE (AFU_ORTHOLOGUE AFUA_1G17690)-RELATED"/>
    <property type="match status" value="1"/>
</dbReference>
<dbReference type="Gene3D" id="3.30.465.10">
    <property type="match status" value="1"/>
</dbReference>
<dbReference type="PANTHER" id="PTHR42973:SF39">
    <property type="entry name" value="FAD-BINDING PCMH-TYPE DOMAIN-CONTAINING PROTEIN"/>
    <property type="match status" value="1"/>
</dbReference>
<accession>A0A017RZ44</accession>
<dbReference type="HOGENOM" id="CLU_1383885_0_0_1"/>
<dbReference type="OrthoDB" id="9983560at2759"/>
<evidence type="ECO:0000256" key="3">
    <source>
        <dbReference type="ARBA" id="ARBA00022630"/>
    </source>
</evidence>
<protein>
    <recommendedName>
        <fullName evidence="6">FAD linked oxidase N-terminal domain-containing protein</fullName>
    </recommendedName>
</protein>
<dbReference type="EMBL" id="KK088490">
    <property type="protein sequence ID" value="EYE89942.1"/>
    <property type="molecule type" value="Genomic_DNA"/>
</dbReference>
<dbReference type="Proteomes" id="UP000019804">
    <property type="component" value="Unassembled WGS sequence"/>
</dbReference>
<dbReference type="InterPro" id="IPR006094">
    <property type="entry name" value="Oxid_FAD_bind_N"/>
</dbReference>
<dbReference type="SUPFAM" id="SSF56176">
    <property type="entry name" value="FAD-binding/transporter-associated domain-like"/>
    <property type="match status" value="1"/>
</dbReference>
<gene>
    <name evidence="7" type="ORF">EURHEDRAFT_554121</name>
</gene>
<feature type="domain" description="FAD linked oxidase N-terminal" evidence="6">
    <location>
        <begin position="47"/>
        <end position="188"/>
    </location>
</feature>
<dbReference type="InterPro" id="IPR016169">
    <property type="entry name" value="FAD-bd_PCMH_sub2"/>
</dbReference>
<reference evidence="8" key="1">
    <citation type="journal article" date="2014" name="Nat. Commun.">
        <title>Genomic adaptations of the halophilic Dead Sea filamentous fungus Eurotium rubrum.</title>
        <authorList>
            <person name="Kis-Papo T."/>
            <person name="Weig A.R."/>
            <person name="Riley R."/>
            <person name="Persoh D."/>
            <person name="Salamov A."/>
            <person name="Sun H."/>
            <person name="Lipzen A."/>
            <person name="Wasser S.P."/>
            <person name="Rambold G."/>
            <person name="Grigoriev I.V."/>
            <person name="Nevo E."/>
        </authorList>
    </citation>
    <scope>NUCLEOTIDE SEQUENCE [LARGE SCALE GENOMIC DNA]</scope>
    <source>
        <strain evidence="8">CBS 135680</strain>
    </source>
</reference>
<keyword evidence="8" id="KW-1185">Reference proteome</keyword>
<keyword evidence="3" id="KW-0285">Flavoprotein</keyword>
<dbReference type="InterPro" id="IPR036318">
    <property type="entry name" value="FAD-bd_PCMH-like_sf"/>
</dbReference>
<dbReference type="Pfam" id="PF01565">
    <property type="entry name" value="FAD_binding_4"/>
    <property type="match status" value="1"/>
</dbReference>
<dbReference type="STRING" id="1388766.A0A017RZ44"/>
<evidence type="ECO:0000256" key="2">
    <source>
        <dbReference type="ARBA" id="ARBA00005466"/>
    </source>
</evidence>
<dbReference type="GO" id="GO:0050660">
    <property type="term" value="F:flavin adenine dinucleotide binding"/>
    <property type="evidence" value="ECO:0007669"/>
    <property type="project" value="InterPro"/>
</dbReference>
<evidence type="ECO:0000259" key="6">
    <source>
        <dbReference type="Pfam" id="PF01565"/>
    </source>
</evidence>
<dbReference type="AlphaFoldDB" id="A0A017RZ44"/>
<dbReference type="GeneID" id="63702704"/>
<evidence type="ECO:0000313" key="8">
    <source>
        <dbReference type="Proteomes" id="UP000019804"/>
    </source>
</evidence>
<comment type="similarity">
    <text evidence="2">Belongs to the oxygen-dependent FAD-linked oxidoreductase family.</text>
</comment>
<organism evidence="7 8">
    <name type="scientific">Aspergillus ruber (strain CBS 135680)</name>
    <dbReference type="NCBI Taxonomy" id="1388766"/>
    <lineage>
        <taxon>Eukaryota</taxon>
        <taxon>Fungi</taxon>
        <taxon>Dikarya</taxon>
        <taxon>Ascomycota</taxon>
        <taxon>Pezizomycotina</taxon>
        <taxon>Eurotiomycetes</taxon>
        <taxon>Eurotiomycetidae</taxon>
        <taxon>Eurotiales</taxon>
        <taxon>Aspergillaceae</taxon>
        <taxon>Aspergillus</taxon>
        <taxon>Aspergillus subgen. Aspergillus</taxon>
    </lineage>
</organism>